<dbReference type="GO" id="GO:0007165">
    <property type="term" value="P:signal transduction"/>
    <property type="evidence" value="ECO:0007669"/>
    <property type="project" value="UniProtKB-KW"/>
</dbReference>
<organism evidence="13 14">
    <name type="scientific">Fervidicella metallireducens AeB</name>
    <dbReference type="NCBI Taxonomy" id="1403537"/>
    <lineage>
        <taxon>Bacteria</taxon>
        <taxon>Bacillati</taxon>
        <taxon>Bacillota</taxon>
        <taxon>Clostridia</taxon>
        <taxon>Eubacteriales</taxon>
        <taxon>Clostridiaceae</taxon>
        <taxon>Fervidicella</taxon>
    </lineage>
</organism>
<evidence type="ECO:0000256" key="10">
    <source>
        <dbReference type="SAM" id="Phobius"/>
    </source>
</evidence>
<dbReference type="OrthoDB" id="9814363at2"/>
<keyword evidence="9" id="KW-0175">Coiled coil</keyword>
<feature type="domain" description="Methyl-accepting transducer" evidence="11">
    <location>
        <begin position="287"/>
        <end position="537"/>
    </location>
</feature>
<dbReference type="Pfam" id="PF00015">
    <property type="entry name" value="MCPsignal"/>
    <property type="match status" value="1"/>
</dbReference>
<dbReference type="Gene3D" id="6.10.340.10">
    <property type="match status" value="1"/>
</dbReference>
<dbReference type="PANTHER" id="PTHR32089:SF112">
    <property type="entry name" value="LYSOZYME-LIKE PROTEIN-RELATED"/>
    <property type="match status" value="1"/>
</dbReference>
<dbReference type="PANTHER" id="PTHR32089">
    <property type="entry name" value="METHYL-ACCEPTING CHEMOTAXIS PROTEIN MCPB"/>
    <property type="match status" value="1"/>
</dbReference>
<evidence type="ECO:0000256" key="9">
    <source>
        <dbReference type="SAM" id="Coils"/>
    </source>
</evidence>
<dbReference type="SMART" id="SM00304">
    <property type="entry name" value="HAMP"/>
    <property type="match status" value="1"/>
</dbReference>
<evidence type="ECO:0000259" key="12">
    <source>
        <dbReference type="PROSITE" id="PS50885"/>
    </source>
</evidence>
<protein>
    <recommendedName>
        <fullName evidence="15">Methyl-accepting chemotaxis protein</fullName>
    </recommendedName>
</protein>
<feature type="domain" description="HAMP" evidence="12">
    <location>
        <begin position="216"/>
        <end position="268"/>
    </location>
</feature>
<keyword evidence="14" id="KW-1185">Reference proteome</keyword>
<proteinExistence type="inferred from homology"/>
<dbReference type="STRING" id="1403537.Q428_02950"/>
<feature type="transmembrane region" description="Helical" evidence="10">
    <location>
        <begin position="20"/>
        <end position="38"/>
    </location>
</feature>
<comment type="caution">
    <text evidence="13">The sequence shown here is derived from an EMBL/GenBank/DDBJ whole genome shotgun (WGS) entry which is preliminary data.</text>
</comment>
<dbReference type="Gene3D" id="1.10.287.950">
    <property type="entry name" value="Methyl-accepting chemotaxis protein"/>
    <property type="match status" value="1"/>
</dbReference>
<keyword evidence="2" id="KW-1003">Cell membrane</keyword>
<evidence type="ECO:0000256" key="8">
    <source>
        <dbReference type="PROSITE-ProRule" id="PRU00284"/>
    </source>
</evidence>
<dbReference type="SUPFAM" id="SSF58104">
    <property type="entry name" value="Methyl-accepting chemotaxis protein (MCP) signaling domain"/>
    <property type="match status" value="1"/>
</dbReference>
<keyword evidence="3 10" id="KW-0812">Transmembrane</keyword>
<dbReference type="RefSeq" id="WP_035377982.1">
    <property type="nucleotide sequence ID" value="NZ_AZQP01000005.1"/>
</dbReference>
<dbReference type="InterPro" id="IPR003660">
    <property type="entry name" value="HAMP_dom"/>
</dbReference>
<dbReference type="CDD" id="cd06225">
    <property type="entry name" value="HAMP"/>
    <property type="match status" value="1"/>
</dbReference>
<dbReference type="EMBL" id="AZQP01000005">
    <property type="protein sequence ID" value="EYE89419.1"/>
    <property type="molecule type" value="Genomic_DNA"/>
</dbReference>
<comment type="similarity">
    <text evidence="7">Belongs to the methyl-accepting chemotaxis (MCP) protein family.</text>
</comment>
<dbReference type="GO" id="GO:0006935">
    <property type="term" value="P:chemotaxis"/>
    <property type="evidence" value="ECO:0007669"/>
    <property type="project" value="InterPro"/>
</dbReference>
<reference evidence="13 14" key="1">
    <citation type="journal article" date="2014" name="Genome Announc.">
        <title>Draft Genome Sequence of Fervidicella metallireducens Strain AeBT, an Iron-Reducing Thermoanaerobe from the Great Artesian Basin.</title>
        <authorList>
            <person name="Patel B.K."/>
        </authorList>
    </citation>
    <scope>NUCLEOTIDE SEQUENCE [LARGE SCALE GENOMIC DNA]</scope>
    <source>
        <strain evidence="13 14">AeB</strain>
    </source>
</reference>
<dbReference type="PRINTS" id="PR00260">
    <property type="entry name" value="CHEMTRNSDUCR"/>
</dbReference>
<dbReference type="SMART" id="SM00283">
    <property type="entry name" value="MA"/>
    <property type="match status" value="1"/>
</dbReference>
<dbReference type="GO" id="GO:0004888">
    <property type="term" value="F:transmembrane signaling receptor activity"/>
    <property type="evidence" value="ECO:0007669"/>
    <property type="project" value="InterPro"/>
</dbReference>
<dbReference type="InterPro" id="IPR004089">
    <property type="entry name" value="MCPsignal_dom"/>
</dbReference>
<feature type="coiled-coil region" evidence="9">
    <location>
        <begin position="491"/>
        <end position="528"/>
    </location>
</feature>
<keyword evidence="6 8" id="KW-0807">Transducer</keyword>
<evidence type="ECO:0000256" key="4">
    <source>
        <dbReference type="ARBA" id="ARBA00022989"/>
    </source>
</evidence>
<evidence type="ECO:0000256" key="3">
    <source>
        <dbReference type="ARBA" id="ARBA00022692"/>
    </source>
</evidence>
<name>A0A017RYD0_9CLOT</name>
<evidence type="ECO:0000256" key="6">
    <source>
        <dbReference type="ARBA" id="ARBA00023224"/>
    </source>
</evidence>
<dbReference type="Pfam" id="PF17202">
    <property type="entry name" value="sCache_3_3"/>
    <property type="match status" value="1"/>
</dbReference>
<feature type="transmembrane region" description="Helical" evidence="10">
    <location>
        <begin position="196"/>
        <end position="215"/>
    </location>
</feature>
<dbReference type="InterPro" id="IPR004090">
    <property type="entry name" value="Chemotax_Me-accpt_rcpt"/>
</dbReference>
<accession>A0A017RYD0</accession>
<dbReference type="AlphaFoldDB" id="A0A017RYD0"/>
<dbReference type="InterPro" id="IPR033463">
    <property type="entry name" value="sCache_3"/>
</dbReference>
<evidence type="ECO:0000259" key="11">
    <source>
        <dbReference type="PROSITE" id="PS50111"/>
    </source>
</evidence>
<gene>
    <name evidence="13" type="ORF">Q428_02950</name>
</gene>
<dbReference type="Pfam" id="PF00672">
    <property type="entry name" value="HAMP"/>
    <property type="match status" value="1"/>
</dbReference>
<dbReference type="SUPFAM" id="SSF103190">
    <property type="entry name" value="Sensory domain-like"/>
    <property type="match status" value="1"/>
</dbReference>
<sequence length="573" mass="62836">MTERNFDGKKIRKFTLKSRLLLILLPSLLIFGLIMIFITDYSLNHVIYRDYAEKLKSYANLSINLINVKYPGEWRSEGEKLYKGDKLINGDTEIVDDIQNSTGAIATIFLNDVRVSTNVKDENGIRKVNTKAAENVVSQVLIDGKEYTGVADVNGTKFQAYYTPIKNQDGKIIGMFFVGAEKTQVLKDVLRTKIKIFILVLSLIVIISLSIVLFINRIINRVKKILETIEKVESGDLTVNCDVNSSDEIGDISRKLNSMVKNIGGLVGEIITASNNIASALEEIEASSRQVGAASEEISTTVQELASGAALQAGETDRVNTLTNILSEKINNIMTNSQMVSKNMDNMDNASKIGIKSVDTLKEKFKNNSDAIYEAVDGIKSLTEKSETIGQILMTIESISKQTNLLALNAAIEASRAGEAGRGFAVVADEVRKLAEESSESVSEISKIIYGIKDSIKRTQEDMLIGERMLDEANASLEDVIGSFGAISESTINLSNELQNLKINLQDINSAKNDVAETMEKIAVIAEESAASTEEVSASTEEQTAAVEEVVVSIEKINNNMRELGTKINKFKI</sequence>
<dbReference type="PROSITE" id="PS50885">
    <property type="entry name" value="HAMP"/>
    <property type="match status" value="1"/>
</dbReference>
<evidence type="ECO:0008006" key="15">
    <source>
        <dbReference type="Google" id="ProtNLM"/>
    </source>
</evidence>
<comment type="subcellular location">
    <subcellularLocation>
        <location evidence="1">Cell membrane</location>
        <topology evidence="1">Multi-pass membrane protein</topology>
    </subcellularLocation>
</comment>
<keyword evidence="4 10" id="KW-1133">Transmembrane helix</keyword>
<evidence type="ECO:0000256" key="1">
    <source>
        <dbReference type="ARBA" id="ARBA00004651"/>
    </source>
</evidence>
<dbReference type="InterPro" id="IPR029151">
    <property type="entry name" value="Sensor-like_sf"/>
</dbReference>
<keyword evidence="5 10" id="KW-0472">Membrane</keyword>
<dbReference type="Proteomes" id="UP000019681">
    <property type="component" value="Unassembled WGS sequence"/>
</dbReference>
<dbReference type="GO" id="GO:0005886">
    <property type="term" value="C:plasma membrane"/>
    <property type="evidence" value="ECO:0007669"/>
    <property type="project" value="UniProtKB-SubCell"/>
</dbReference>
<evidence type="ECO:0000313" key="13">
    <source>
        <dbReference type="EMBL" id="EYE89419.1"/>
    </source>
</evidence>
<evidence type="ECO:0000313" key="14">
    <source>
        <dbReference type="Proteomes" id="UP000019681"/>
    </source>
</evidence>
<evidence type="ECO:0000256" key="5">
    <source>
        <dbReference type="ARBA" id="ARBA00023136"/>
    </source>
</evidence>
<evidence type="ECO:0000256" key="2">
    <source>
        <dbReference type="ARBA" id="ARBA00022475"/>
    </source>
</evidence>
<dbReference type="PROSITE" id="PS50111">
    <property type="entry name" value="CHEMOTAXIS_TRANSDUC_2"/>
    <property type="match status" value="1"/>
</dbReference>
<evidence type="ECO:0000256" key="7">
    <source>
        <dbReference type="ARBA" id="ARBA00029447"/>
    </source>
</evidence>